<reference evidence="4" key="1">
    <citation type="journal article" date="2021" name="PeerJ">
        <title>Extensive microbial diversity within the chicken gut microbiome revealed by metagenomics and culture.</title>
        <authorList>
            <person name="Gilroy R."/>
            <person name="Ravi A."/>
            <person name="Getino M."/>
            <person name="Pursley I."/>
            <person name="Horton D.L."/>
            <person name="Alikhan N.F."/>
            <person name="Baker D."/>
            <person name="Gharbi K."/>
            <person name="Hall N."/>
            <person name="Watson M."/>
            <person name="Adriaenssens E.M."/>
            <person name="Foster-Nyarko E."/>
            <person name="Jarju S."/>
            <person name="Secka A."/>
            <person name="Antonio M."/>
            <person name="Oren A."/>
            <person name="Chaudhuri R.R."/>
            <person name="La Ragione R."/>
            <person name="Hildebrand F."/>
            <person name="Pallen M.J."/>
        </authorList>
    </citation>
    <scope>NUCLEOTIDE SEQUENCE</scope>
    <source>
        <strain evidence="4">ChiHecec3B27-8219</strain>
    </source>
</reference>
<reference evidence="4" key="2">
    <citation type="submission" date="2021-04" db="EMBL/GenBank/DDBJ databases">
        <authorList>
            <person name="Gilroy R."/>
        </authorList>
    </citation>
    <scope>NUCLEOTIDE SEQUENCE</scope>
    <source>
        <strain evidence="4">ChiHecec3B27-8219</strain>
    </source>
</reference>
<dbReference type="PANTHER" id="PTHR30023">
    <property type="entry name" value="D-ALANYL-D-ALANINE CARBOXYPEPTIDASE"/>
    <property type="match status" value="1"/>
</dbReference>
<dbReference type="NCBIfam" id="TIGR00666">
    <property type="entry name" value="PBP4"/>
    <property type="match status" value="1"/>
</dbReference>
<dbReference type="InterPro" id="IPR000667">
    <property type="entry name" value="Peptidase_S13"/>
</dbReference>
<dbReference type="EMBL" id="DXBE01000024">
    <property type="protein sequence ID" value="HIZ68807.1"/>
    <property type="molecule type" value="Genomic_DNA"/>
</dbReference>
<keyword evidence="3" id="KW-0732">Signal</keyword>
<keyword evidence="4" id="KW-0645">Protease</keyword>
<proteinExistence type="inferred from homology"/>
<dbReference type="Proteomes" id="UP000824055">
    <property type="component" value="Unassembled WGS sequence"/>
</dbReference>
<keyword evidence="4" id="KW-0121">Carboxypeptidase</keyword>
<dbReference type="InterPro" id="IPR012338">
    <property type="entry name" value="Beta-lactam/transpept-like"/>
</dbReference>
<comment type="similarity">
    <text evidence="1">Belongs to the peptidase S13 family.</text>
</comment>
<accession>A0A9D2FXV0</accession>
<dbReference type="GO" id="GO:0006508">
    <property type="term" value="P:proteolysis"/>
    <property type="evidence" value="ECO:0007669"/>
    <property type="project" value="InterPro"/>
</dbReference>
<evidence type="ECO:0000256" key="1">
    <source>
        <dbReference type="ARBA" id="ARBA00006096"/>
    </source>
</evidence>
<dbReference type="Gene3D" id="3.50.80.20">
    <property type="entry name" value="D-Ala-D-Ala carboxypeptidase C, peptidase S13"/>
    <property type="match status" value="1"/>
</dbReference>
<feature type="chain" id="PRO_5038514075" evidence="3">
    <location>
        <begin position="24"/>
        <end position="421"/>
    </location>
</feature>
<dbReference type="PANTHER" id="PTHR30023:SF0">
    <property type="entry name" value="PENICILLIN-SENSITIVE CARBOXYPEPTIDASE A"/>
    <property type="match status" value="1"/>
</dbReference>
<dbReference type="GO" id="GO:0009002">
    <property type="term" value="F:serine-type D-Ala-D-Ala carboxypeptidase activity"/>
    <property type="evidence" value="ECO:0007669"/>
    <property type="project" value="UniProtKB-EC"/>
</dbReference>
<feature type="signal peptide" evidence="3">
    <location>
        <begin position="1"/>
        <end position="23"/>
    </location>
</feature>
<evidence type="ECO:0000256" key="3">
    <source>
        <dbReference type="SAM" id="SignalP"/>
    </source>
</evidence>
<keyword evidence="2 4" id="KW-0378">Hydrolase</keyword>
<evidence type="ECO:0000256" key="2">
    <source>
        <dbReference type="ARBA" id="ARBA00022801"/>
    </source>
</evidence>
<dbReference type="PRINTS" id="PR00922">
    <property type="entry name" value="DADACBPTASE3"/>
</dbReference>
<dbReference type="Gene3D" id="3.40.710.10">
    <property type="entry name" value="DD-peptidase/beta-lactamase superfamily"/>
    <property type="match status" value="2"/>
</dbReference>
<dbReference type="EC" id="3.4.16.4" evidence="4"/>
<comment type="caution">
    <text evidence="4">The sequence shown here is derived from an EMBL/GenBank/DDBJ whole genome shotgun (WGS) entry which is preliminary data.</text>
</comment>
<dbReference type="SUPFAM" id="SSF56601">
    <property type="entry name" value="beta-lactamase/transpeptidase-like"/>
    <property type="match status" value="1"/>
</dbReference>
<evidence type="ECO:0000313" key="5">
    <source>
        <dbReference type="Proteomes" id="UP000824055"/>
    </source>
</evidence>
<dbReference type="GO" id="GO:0000270">
    <property type="term" value="P:peptidoglycan metabolic process"/>
    <property type="evidence" value="ECO:0007669"/>
    <property type="project" value="TreeGrafter"/>
</dbReference>
<organism evidence="4 5">
    <name type="scientific">Candidatus Prevotella avicola</name>
    <dbReference type="NCBI Taxonomy" id="2838738"/>
    <lineage>
        <taxon>Bacteria</taxon>
        <taxon>Pseudomonadati</taxon>
        <taxon>Bacteroidota</taxon>
        <taxon>Bacteroidia</taxon>
        <taxon>Bacteroidales</taxon>
        <taxon>Prevotellaceae</taxon>
        <taxon>Prevotella</taxon>
    </lineage>
</organism>
<gene>
    <name evidence="4" type="primary">dacB</name>
    <name evidence="4" type="ORF">H9966_02835</name>
</gene>
<name>A0A9D2FXV0_9BACT</name>
<protein>
    <submittedName>
        <fullName evidence="4">D-alanyl-D-alanine carboxypeptidase/D-alanyl-D-alanine-endopeptidase</fullName>
        <ecNumber evidence="4">3.4.16.4</ecNumber>
    </submittedName>
</protein>
<evidence type="ECO:0000313" key="4">
    <source>
        <dbReference type="EMBL" id="HIZ68807.1"/>
    </source>
</evidence>
<sequence length="421" mass="47092">MSTLKYLLFILLVWTTSAFHTQAQEVSTDSLYAEIDSLSTDTIYVDSIAMRLPWPQSVMECLDELMESPLLETSQVGLMVWDLDADSCIYRHNEKQLLRPASTMKLITAITAIDKLGGSYQFKTQLKYTGTIENGTLTGDVYCVGGMDPLFNSDDLMAFVNSLREMGIDTIKGDVYADKSLKDSAPYGEGWCWDDDNPTLTPLLLSRKDNFMPRFMERLKERGIVCDGNLKEGACPQGAFTACTRSHSINQVLRRMMKESDNLYAECMYYQIAAATGNRPATARHARNLERQLVRKTGFDPLRYKYADGSGLSLYNYVSVELLTALLRYAHQDENIRTQLYQSLPIAGIDGTLKSRMRGSFTRGNVRAKTGTLTGIISLAGYCTAANGHKLCFAIINQGVMRGSLARKFQDQVCQTLCQPQ</sequence>
<dbReference type="AlphaFoldDB" id="A0A9D2FXV0"/>
<dbReference type="Pfam" id="PF02113">
    <property type="entry name" value="Peptidase_S13"/>
    <property type="match status" value="2"/>
</dbReference>